<keyword evidence="3" id="KW-1185">Reference proteome</keyword>
<dbReference type="Proteomes" id="UP000240883">
    <property type="component" value="Unassembled WGS sequence"/>
</dbReference>
<evidence type="ECO:0000313" key="2">
    <source>
        <dbReference type="EMBL" id="PSN71359.1"/>
    </source>
</evidence>
<accession>A0A2T2P153</accession>
<evidence type="ECO:0000313" key="3">
    <source>
        <dbReference type="Proteomes" id="UP000240883"/>
    </source>
</evidence>
<dbReference type="AlphaFoldDB" id="A0A2T2P153"/>
<proteinExistence type="predicted"/>
<dbReference type="EMBL" id="KZ678131">
    <property type="protein sequence ID" value="PSN71359.1"/>
    <property type="molecule type" value="Genomic_DNA"/>
</dbReference>
<feature type="region of interest" description="Disordered" evidence="1">
    <location>
        <begin position="67"/>
        <end position="87"/>
    </location>
</feature>
<organism evidence="2 3">
    <name type="scientific">Corynespora cassiicola Philippines</name>
    <dbReference type="NCBI Taxonomy" id="1448308"/>
    <lineage>
        <taxon>Eukaryota</taxon>
        <taxon>Fungi</taxon>
        <taxon>Dikarya</taxon>
        <taxon>Ascomycota</taxon>
        <taxon>Pezizomycotina</taxon>
        <taxon>Dothideomycetes</taxon>
        <taxon>Pleosporomycetidae</taxon>
        <taxon>Pleosporales</taxon>
        <taxon>Corynesporascaceae</taxon>
        <taxon>Corynespora</taxon>
    </lineage>
</organism>
<name>A0A2T2P153_CORCC</name>
<sequence>MVDMMTPKRIHPSAVSLSSARVSEFFHESRGLSRSIQVPIKAPPLILRWMECMCNTVSPPTRLIRKQQHLPSQSLSETSTLPSGPRYPAPNITLKHTSFLPADHARTSDIQECSAWRVRSIFPGPLAPSSHLRGRDKSLHFARFHRLEADFLFRLRLGARLALAKGCRPPMAAGGGTQPPLSIFRERCSCPRQMRRVYVPCVRLFQREWILPGRGRAVGADVVVRQVTSMKEHIIGRKAVLPMELGSPLTFANSASAER</sequence>
<gene>
    <name evidence="2" type="ORF">BS50DRAFT_280770</name>
</gene>
<protein>
    <submittedName>
        <fullName evidence="2">Uncharacterized protein</fullName>
    </submittedName>
</protein>
<feature type="compositionally biased region" description="Polar residues" evidence="1">
    <location>
        <begin position="69"/>
        <end position="82"/>
    </location>
</feature>
<evidence type="ECO:0000256" key="1">
    <source>
        <dbReference type="SAM" id="MobiDB-lite"/>
    </source>
</evidence>
<reference evidence="2 3" key="1">
    <citation type="journal article" date="2018" name="Front. Microbiol.">
        <title>Genome-Wide Analysis of Corynespora cassiicola Leaf Fall Disease Putative Effectors.</title>
        <authorList>
            <person name="Lopez D."/>
            <person name="Ribeiro S."/>
            <person name="Label P."/>
            <person name="Fumanal B."/>
            <person name="Venisse J.S."/>
            <person name="Kohler A."/>
            <person name="de Oliveira R.R."/>
            <person name="Labutti K."/>
            <person name="Lipzen A."/>
            <person name="Lail K."/>
            <person name="Bauer D."/>
            <person name="Ohm R.A."/>
            <person name="Barry K.W."/>
            <person name="Spatafora J."/>
            <person name="Grigoriev I.V."/>
            <person name="Martin F.M."/>
            <person name="Pujade-Renaud V."/>
        </authorList>
    </citation>
    <scope>NUCLEOTIDE SEQUENCE [LARGE SCALE GENOMIC DNA]</scope>
    <source>
        <strain evidence="2 3">Philippines</strain>
    </source>
</reference>